<evidence type="ECO:0000256" key="1">
    <source>
        <dbReference type="SAM" id="MobiDB-lite"/>
    </source>
</evidence>
<dbReference type="EMBL" id="JBHTCF010000006">
    <property type="protein sequence ID" value="MFC7305836.1"/>
    <property type="molecule type" value="Genomic_DNA"/>
</dbReference>
<evidence type="ECO:0000313" key="3">
    <source>
        <dbReference type="EMBL" id="MFC7305836.1"/>
    </source>
</evidence>
<dbReference type="Proteomes" id="UP001596523">
    <property type="component" value="Unassembled WGS sequence"/>
</dbReference>
<comment type="caution">
    <text evidence="3">The sequence shown here is derived from an EMBL/GenBank/DDBJ whole genome shotgun (WGS) entry which is preliminary data.</text>
</comment>
<keyword evidence="2" id="KW-0472">Membrane</keyword>
<gene>
    <name evidence="3" type="ORF">ACFQVC_16615</name>
</gene>
<keyword evidence="2" id="KW-0812">Transmembrane</keyword>
<name>A0ABW2JK85_9ACTN</name>
<keyword evidence="4" id="KW-1185">Reference proteome</keyword>
<feature type="region of interest" description="Disordered" evidence="1">
    <location>
        <begin position="95"/>
        <end position="125"/>
    </location>
</feature>
<reference evidence="4" key="1">
    <citation type="journal article" date="2019" name="Int. J. Syst. Evol. Microbiol.">
        <title>The Global Catalogue of Microorganisms (GCM) 10K type strain sequencing project: providing services to taxonomists for standard genome sequencing and annotation.</title>
        <authorList>
            <consortium name="The Broad Institute Genomics Platform"/>
            <consortium name="The Broad Institute Genome Sequencing Center for Infectious Disease"/>
            <person name="Wu L."/>
            <person name="Ma J."/>
        </authorList>
    </citation>
    <scope>NUCLEOTIDE SEQUENCE [LARGE SCALE GENOMIC DNA]</scope>
    <source>
        <strain evidence="4">SYNS20</strain>
    </source>
</reference>
<organism evidence="3 4">
    <name type="scientific">Streptomyces monticola</name>
    <dbReference type="NCBI Taxonomy" id="2666263"/>
    <lineage>
        <taxon>Bacteria</taxon>
        <taxon>Bacillati</taxon>
        <taxon>Actinomycetota</taxon>
        <taxon>Actinomycetes</taxon>
        <taxon>Kitasatosporales</taxon>
        <taxon>Streptomycetaceae</taxon>
        <taxon>Streptomyces</taxon>
    </lineage>
</organism>
<accession>A0ABW2JK85</accession>
<evidence type="ECO:0000313" key="4">
    <source>
        <dbReference type="Proteomes" id="UP001596523"/>
    </source>
</evidence>
<protein>
    <submittedName>
        <fullName evidence="3">Uncharacterized protein</fullName>
    </submittedName>
</protein>
<proteinExistence type="predicted"/>
<evidence type="ECO:0000256" key="2">
    <source>
        <dbReference type="SAM" id="Phobius"/>
    </source>
</evidence>
<dbReference type="RefSeq" id="WP_381831206.1">
    <property type="nucleotide sequence ID" value="NZ_JBHTCF010000006.1"/>
</dbReference>
<sequence>MSTQLYSTAKELAAVLWQRHTIYRERNGGMVIRGDHVHRWISLGASGTRGEVLIRAGRILDGGTTAPARTEAVVPLASGTQELAAVCRRLLADITSAAEPPTPQPRTRTRTRERTPKAPKPGRRRRVGSWLIVTAAASAIALVVLSAYSSARGR</sequence>
<feature type="transmembrane region" description="Helical" evidence="2">
    <location>
        <begin position="127"/>
        <end position="148"/>
    </location>
</feature>
<keyword evidence="2" id="KW-1133">Transmembrane helix</keyword>